<evidence type="ECO:0000313" key="17">
    <source>
        <dbReference type="EMBL" id="OWJ67147.1"/>
    </source>
</evidence>
<comment type="caution">
    <text evidence="17">The sequence shown here is derived from an EMBL/GenBank/DDBJ whole genome shotgun (WGS) entry which is preliminary data.</text>
</comment>
<dbReference type="AlphaFoldDB" id="A0A211ZPX0"/>
<feature type="domain" description="SF4 helicase" evidence="16">
    <location>
        <begin position="199"/>
        <end position="490"/>
    </location>
</feature>
<dbReference type="NCBIfam" id="NF006606">
    <property type="entry name" value="PRK09165.1"/>
    <property type="match status" value="1"/>
</dbReference>
<keyword evidence="4 14" id="KW-0235">DNA replication</keyword>
<evidence type="ECO:0000256" key="13">
    <source>
        <dbReference type="NCBIfam" id="TIGR00665"/>
    </source>
</evidence>
<dbReference type="OrthoDB" id="9773982at2"/>
<dbReference type="GO" id="GO:0006269">
    <property type="term" value="P:DNA replication, synthesis of primer"/>
    <property type="evidence" value="ECO:0007669"/>
    <property type="project" value="UniProtKB-UniRule"/>
</dbReference>
<evidence type="ECO:0000256" key="12">
    <source>
        <dbReference type="ARBA" id="ARBA00048954"/>
    </source>
</evidence>
<evidence type="ECO:0000256" key="15">
    <source>
        <dbReference type="SAM" id="MobiDB-lite"/>
    </source>
</evidence>
<comment type="similarity">
    <text evidence="1 14">Belongs to the helicase family. DnaB subfamily.</text>
</comment>
<evidence type="ECO:0000256" key="7">
    <source>
        <dbReference type="ARBA" id="ARBA00022806"/>
    </source>
</evidence>
<dbReference type="InterPro" id="IPR036185">
    <property type="entry name" value="DNA_heli_DnaB-like_N_sf"/>
</dbReference>
<name>A0A211ZPX0_9PROT</name>
<evidence type="ECO:0000256" key="10">
    <source>
        <dbReference type="ARBA" id="ARBA00023235"/>
    </source>
</evidence>
<dbReference type="PANTHER" id="PTHR30153:SF2">
    <property type="entry name" value="REPLICATIVE DNA HELICASE"/>
    <property type="match status" value="1"/>
</dbReference>
<dbReference type="CDD" id="cd00984">
    <property type="entry name" value="DnaB_C"/>
    <property type="match status" value="1"/>
</dbReference>
<dbReference type="PANTHER" id="PTHR30153">
    <property type="entry name" value="REPLICATIVE DNA HELICASE DNAB"/>
    <property type="match status" value="1"/>
</dbReference>
<evidence type="ECO:0000256" key="11">
    <source>
        <dbReference type="ARBA" id="ARBA00044932"/>
    </source>
</evidence>
<keyword evidence="3 14" id="KW-0639">Primosome</keyword>
<dbReference type="InterPro" id="IPR007694">
    <property type="entry name" value="DNA_helicase_DnaB-like_C"/>
</dbReference>
<keyword evidence="8 14" id="KW-0067">ATP-binding</keyword>
<dbReference type="NCBIfam" id="TIGR00665">
    <property type="entry name" value="DnaB"/>
    <property type="match status" value="1"/>
</dbReference>
<dbReference type="InterPro" id="IPR007693">
    <property type="entry name" value="DNA_helicase_DnaB-like_N"/>
</dbReference>
<evidence type="ECO:0000256" key="5">
    <source>
        <dbReference type="ARBA" id="ARBA00022741"/>
    </source>
</evidence>
<feature type="region of interest" description="Disordered" evidence="15">
    <location>
        <begin position="1"/>
        <end position="21"/>
    </location>
</feature>
<keyword evidence="6 14" id="KW-0378">Hydrolase</keyword>
<proteinExistence type="inferred from homology"/>
<dbReference type="GO" id="GO:0016887">
    <property type="term" value="F:ATP hydrolysis activity"/>
    <property type="evidence" value="ECO:0007669"/>
    <property type="project" value="RHEA"/>
</dbReference>
<dbReference type="SUPFAM" id="SSF48024">
    <property type="entry name" value="N-terminal domain of DnaB helicase"/>
    <property type="match status" value="1"/>
</dbReference>
<dbReference type="SUPFAM" id="SSF52540">
    <property type="entry name" value="P-loop containing nucleoside triphosphate hydrolases"/>
    <property type="match status" value="1"/>
</dbReference>
<evidence type="ECO:0000256" key="4">
    <source>
        <dbReference type="ARBA" id="ARBA00022705"/>
    </source>
</evidence>
<dbReference type="PROSITE" id="PS51199">
    <property type="entry name" value="SF4_HELICASE"/>
    <property type="match status" value="1"/>
</dbReference>
<comment type="function">
    <text evidence="11 14">The main replicative DNA helicase, it participates in initiation and elongation during chromosome replication. Travels ahead of the DNA replisome, separating dsDNA into templates for DNA synthesis. A processive ATP-dependent 5'-3' DNA helicase it has DNA-dependent ATPase activity.</text>
</comment>
<keyword evidence="10" id="KW-0413">Isomerase</keyword>
<dbReference type="Gene3D" id="1.10.860.10">
    <property type="entry name" value="DNAb Helicase, Chain A"/>
    <property type="match status" value="1"/>
</dbReference>
<sequence>MEKSRPESPLTLVHNADPMASPTYRRMPANEEAEQALLGAILANNTALEKASDFLRPEHFYVPAHGRIYGAAMRLAEQNRVADPISLKQYFETDNELEGVGGAQYLTDLAASVVSVMNAEDYAQTIYDLSLRRQLILAGEEIVNDAYKLDNEMDGPAQIQEGEEKLYRLSSSGVLRKDFEPFGDVLARAVEAAGKALERDTPLTGVTTGLAEIDKMMGGLQPSDLIVLAGRPGMGKTALATNMAFNAATAYLRKHGKEGAVVGFFSMEMSADQLAVRILSEVAEIASERIRKGDMKRSDFPRVVEAANLIRQTPFFIDDTAGVSISTLRTRAMRLKRQHNLGMLVVDYIQLMSAGGSKKTDNRVQEISEITRGLKILAKDLSIPVIALSQLSRQVENREDKRPQLADLRESGSIEQDADVVMFVYREAYYLSKGEPPEGTPEHQDWMAAMDRVHNVAEVIVAKQRHGPTGTRRLHFEGQYTKFSNLQTDPSFDDQ</sequence>
<dbReference type="STRING" id="1122125.GCA_000423185_06541"/>
<dbReference type="InterPro" id="IPR007692">
    <property type="entry name" value="DNA_helicase_DnaB"/>
</dbReference>
<reference evidence="18" key="1">
    <citation type="submission" date="2017-05" db="EMBL/GenBank/DDBJ databases">
        <authorList>
            <person name="Macchi M."/>
            <person name="Festa S."/>
            <person name="Coppotelli B.M."/>
            <person name="Morelli I.S."/>
        </authorList>
    </citation>
    <scope>NUCLEOTIDE SEQUENCE [LARGE SCALE GENOMIC DNA]</scope>
    <source>
        <strain evidence="18">I</strain>
    </source>
</reference>
<evidence type="ECO:0000256" key="3">
    <source>
        <dbReference type="ARBA" id="ARBA00022515"/>
    </source>
</evidence>
<evidence type="ECO:0000256" key="8">
    <source>
        <dbReference type="ARBA" id="ARBA00022840"/>
    </source>
</evidence>
<dbReference type="Proteomes" id="UP000196655">
    <property type="component" value="Unassembled WGS sequence"/>
</dbReference>
<keyword evidence="7 14" id="KW-0347">Helicase</keyword>
<evidence type="ECO:0000256" key="6">
    <source>
        <dbReference type="ARBA" id="ARBA00022801"/>
    </source>
</evidence>
<dbReference type="GO" id="GO:0043139">
    <property type="term" value="F:5'-3' DNA helicase activity"/>
    <property type="evidence" value="ECO:0007669"/>
    <property type="project" value="UniProtKB-EC"/>
</dbReference>
<protein>
    <recommendedName>
        <fullName evidence="13 14">Replicative DNA helicase</fullName>
        <ecNumber evidence="13 14">5.6.2.3</ecNumber>
    </recommendedName>
</protein>
<comment type="subunit">
    <text evidence="2">Homohexamer.</text>
</comment>
<dbReference type="Pfam" id="PF03796">
    <property type="entry name" value="DnaB_C"/>
    <property type="match status" value="1"/>
</dbReference>
<dbReference type="EC" id="5.6.2.3" evidence="13 14"/>
<dbReference type="GO" id="GO:0005524">
    <property type="term" value="F:ATP binding"/>
    <property type="evidence" value="ECO:0007669"/>
    <property type="project" value="UniProtKB-UniRule"/>
</dbReference>
<dbReference type="GO" id="GO:0005829">
    <property type="term" value="C:cytosol"/>
    <property type="evidence" value="ECO:0007669"/>
    <property type="project" value="TreeGrafter"/>
</dbReference>
<dbReference type="GO" id="GO:1990077">
    <property type="term" value="C:primosome complex"/>
    <property type="evidence" value="ECO:0007669"/>
    <property type="project" value="UniProtKB-UniRule"/>
</dbReference>
<keyword evidence="5 14" id="KW-0547">Nucleotide-binding</keyword>
<dbReference type="InterPro" id="IPR027417">
    <property type="entry name" value="P-loop_NTPase"/>
</dbReference>
<evidence type="ECO:0000259" key="16">
    <source>
        <dbReference type="PROSITE" id="PS51199"/>
    </source>
</evidence>
<evidence type="ECO:0000256" key="2">
    <source>
        <dbReference type="ARBA" id="ARBA00011643"/>
    </source>
</evidence>
<dbReference type="RefSeq" id="WP_088151151.1">
    <property type="nucleotide sequence ID" value="NZ_NHON01000016.1"/>
</dbReference>
<evidence type="ECO:0000313" key="18">
    <source>
        <dbReference type="Proteomes" id="UP000196655"/>
    </source>
</evidence>
<keyword evidence="9 14" id="KW-0238">DNA-binding</keyword>
<accession>A0A211ZPX0</accession>
<dbReference type="Pfam" id="PF00772">
    <property type="entry name" value="DnaB"/>
    <property type="match status" value="1"/>
</dbReference>
<evidence type="ECO:0000256" key="9">
    <source>
        <dbReference type="ARBA" id="ARBA00023125"/>
    </source>
</evidence>
<gene>
    <name evidence="17" type="ORF">BWR60_11480</name>
</gene>
<keyword evidence="18" id="KW-1185">Reference proteome</keyword>
<evidence type="ECO:0000256" key="1">
    <source>
        <dbReference type="ARBA" id="ARBA00008428"/>
    </source>
</evidence>
<dbReference type="EMBL" id="NHON01000016">
    <property type="protein sequence ID" value="OWJ67147.1"/>
    <property type="molecule type" value="Genomic_DNA"/>
</dbReference>
<dbReference type="InterPro" id="IPR016136">
    <property type="entry name" value="DNA_helicase_N/primase_C"/>
</dbReference>
<organism evidence="17 18">
    <name type="scientific">Inquilinus limosus</name>
    <dbReference type="NCBI Taxonomy" id="171674"/>
    <lineage>
        <taxon>Bacteria</taxon>
        <taxon>Pseudomonadati</taxon>
        <taxon>Pseudomonadota</taxon>
        <taxon>Alphaproteobacteria</taxon>
        <taxon>Rhodospirillales</taxon>
        <taxon>Rhodospirillaceae</taxon>
        <taxon>Inquilinus</taxon>
    </lineage>
</organism>
<evidence type="ECO:0000256" key="14">
    <source>
        <dbReference type="RuleBase" id="RU362085"/>
    </source>
</evidence>
<comment type="catalytic activity">
    <reaction evidence="12 14">
        <text>ATP + H2O = ADP + phosphate + H(+)</text>
        <dbReference type="Rhea" id="RHEA:13065"/>
        <dbReference type="ChEBI" id="CHEBI:15377"/>
        <dbReference type="ChEBI" id="CHEBI:15378"/>
        <dbReference type="ChEBI" id="CHEBI:30616"/>
        <dbReference type="ChEBI" id="CHEBI:43474"/>
        <dbReference type="ChEBI" id="CHEBI:456216"/>
        <dbReference type="EC" id="5.6.2.3"/>
    </reaction>
</comment>
<dbReference type="Gene3D" id="3.40.50.300">
    <property type="entry name" value="P-loop containing nucleotide triphosphate hydrolases"/>
    <property type="match status" value="1"/>
</dbReference>
<dbReference type="GO" id="GO:0003677">
    <property type="term" value="F:DNA binding"/>
    <property type="evidence" value="ECO:0007669"/>
    <property type="project" value="UniProtKB-UniRule"/>
</dbReference>